<proteinExistence type="predicted"/>
<dbReference type="EMBL" id="AVOT02021700">
    <property type="protein sequence ID" value="MBW0510670.1"/>
    <property type="molecule type" value="Genomic_DNA"/>
</dbReference>
<protein>
    <submittedName>
        <fullName evidence="1">Uncharacterized protein</fullName>
    </submittedName>
</protein>
<dbReference type="Proteomes" id="UP000765509">
    <property type="component" value="Unassembled WGS sequence"/>
</dbReference>
<comment type="caution">
    <text evidence="1">The sequence shown here is derived from an EMBL/GenBank/DDBJ whole genome shotgun (WGS) entry which is preliminary data.</text>
</comment>
<keyword evidence="2" id="KW-1185">Reference proteome</keyword>
<dbReference type="AlphaFoldDB" id="A0A9Q3HQV9"/>
<gene>
    <name evidence="1" type="ORF">O181_050385</name>
</gene>
<accession>A0A9Q3HQV9</accession>
<evidence type="ECO:0000313" key="1">
    <source>
        <dbReference type="EMBL" id="MBW0510670.1"/>
    </source>
</evidence>
<name>A0A9Q3HQV9_9BASI</name>
<reference evidence="1" key="1">
    <citation type="submission" date="2021-03" db="EMBL/GenBank/DDBJ databases">
        <title>Draft genome sequence of rust myrtle Austropuccinia psidii MF-1, a brazilian biotype.</title>
        <authorList>
            <person name="Quecine M.C."/>
            <person name="Pachon D.M.R."/>
            <person name="Bonatelli M.L."/>
            <person name="Correr F.H."/>
            <person name="Franceschini L.M."/>
            <person name="Leite T.F."/>
            <person name="Margarido G.R.A."/>
            <person name="Almeida C.A."/>
            <person name="Ferrarezi J.A."/>
            <person name="Labate C.A."/>
        </authorList>
    </citation>
    <scope>NUCLEOTIDE SEQUENCE</scope>
    <source>
        <strain evidence="1">MF-1</strain>
    </source>
</reference>
<evidence type="ECO:0000313" key="2">
    <source>
        <dbReference type="Proteomes" id="UP000765509"/>
    </source>
</evidence>
<sequence length="92" mass="10297">MKNSLGDHVRASLAENFMNILRQYYLEQKLTCTTTENASVNKHLAMEISIMSPEFQPETHAIGCMEHIIHLAARDVLNSLLIDNAPSTDLAN</sequence>
<organism evidence="1 2">
    <name type="scientific">Austropuccinia psidii MF-1</name>
    <dbReference type="NCBI Taxonomy" id="1389203"/>
    <lineage>
        <taxon>Eukaryota</taxon>
        <taxon>Fungi</taxon>
        <taxon>Dikarya</taxon>
        <taxon>Basidiomycota</taxon>
        <taxon>Pucciniomycotina</taxon>
        <taxon>Pucciniomycetes</taxon>
        <taxon>Pucciniales</taxon>
        <taxon>Sphaerophragmiaceae</taxon>
        <taxon>Austropuccinia</taxon>
    </lineage>
</organism>